<evidence type="ECO:0000313" key="2">
    <source>
        <dbReference type="Proteomes" id="UP001064262"/>
    </source>
</evidence>
<dbReference type="AlphaFoldDB" id="A0A9J6PP82"/>
<reference evidence="1" key="1">
    <citation type="submission" date="2022-09" db="EMBL/GenBank/DDBJ databases">
        <title>Winslowiella arboricola sp. nov., isolated from bleeding cankers on broadleaf hosts.</title>
        <authorList>
            <person name="Brady C."/>
            <person name="Kaur S."/>
            <person name="Crampton B."/>
            <person name="Maddock D."/>
            <person name="Arnold D."/>
            <person name="Denman S."/>
        </authorList>
    </citation>
    <scope>NUCLEOTIDE SEQUENCE</scope>
    <source>
        <strain evidence="1">BAC 15a-03b</strain>
    </source>
</reference>
<keyword evidence="2" id="KW-1185">Reference proteome</keyword>
<sequence>MIQHRLTLRLSWGVSDILLPDLRALLPAASIQFFSNELEERWHYTLLCMQADEHCSLIVSVIIVWRQLGRITSMQYSNPDCTRDISAASQTEIFMLLKIPGAVLHIS</sequence>
<dbReference type="EMBL" id="JAODIM010000043">
    <property type="protein sequence ID" value="MCU5780105.1"/>
    <property type="molecule type" value="Genomic_DNA"/>
</dbReference>
<name>A0A9J6PP82_9GAMM</name>
<proteinExistence type="predicted"/>
<dbReference type="Proteomes" id="UP001064262">
    <property type="component" value="Unassembled WGS sequence"/>
</dbReference>
<accession>A0A9J6PP82</accession>
<dbReference type="RefSeq" id="WP_267144016.1">
    <property type="nucleotide sequence ID" value="NZ_JAODIL010000080.1"/>
</dbReference>
<organism evidence="1 2">
    <name type="scientific">Winslowiella arboricola</name>
    <dbReference type="NCBI Taxonomy" id="2978220"/>
    <lineage>
        <taxon>Bacteria</taxon>
        <taxon>Pseudomonadati</taxon>
        <taxon>Pseudomonadota</taxon>
        <taxon>Gammaproteobacteria</taxon>
        <taxon>Enterobacterales</taxon>
        <taxon>Erwiniaceae</taxon>
        <taxon>Winslowiella</taxon>
    </lineage>
</organism>
<protein>
    <submittedName>
        <fullName evidence="1">Uncharacterized protein</fullName>
    </submittedName>
</protein>
<evidence type="ECO:0000313" key="1">
    <source>
        <dbReference type="EMBL" id="MCU5780105.1"/>
    </source>
</evidence>
<comment type="caution">
    <text evidence="1">The sequence shown here is derived from an EMBL/GenBank/DDBJ whole genome shotgun (WGS) entry which is preliminary data.</text>
</comment>
<gene>
    <name evidence="1" type="ORF">N5923_21675</name>
</gene>